<name>A0A1S2LMU9_9BACI</name>
<reference evidence="2 3" key="2">
    <citation type="journal article" date="2017" name="Genome Announc.">
        <title>Draft Genome Sequences of Four Alkaliphilic Bacteria Belonging to the Anaerobacillus Genus.</title>
        <authorList>
            <person name="Bassil N.M."/>
            <person name="Lloyd J.R."/>
        </authorList>
    </citation>
    <scope>NUCLEOTIDE SEQUENCE [LARGE SCALE GENOMIC DNA]</scope>
    <source>
        <strain evidence="2 3">NB2006</strain>
    </source>
</reference>
<dbReference type="KEGG" id="aia:AWH56_018500"/>
<dbReference type="EMBL" id="CP063356">
    <property type="protein sequence ID" value="QOY34700.1"/>
    <property type="molecule type" value="Genomic_DNA"/>
</dbReference>
<reference evidence="1 3" key="1">
    <citation type="submission" date="2016-10" db="EMBL/GenBank/DDBJ databases">
        <title>Draft genome sequences of four alkaliphilic bacteria belonging to the Anaerobacillus genus.</title>
        <authorList>
            <person name="Bassil N.M."/>
            <person name="Lloyd J.R."/>
        </authorList>
    </citation>
    <scope>NUCLEOTIDE SEQUENCE [LARGE SCALE GENOMIC DNA]</scope>
    <source>
        <strain evidence="1 3">NB2006</strain>
    </source>
</reference>
<proteinExistence type="predicted"/>
<sequence>MATQTATKITCREVYYQILLDMICISSIVTIDNILCKFDILITETELNNALISLHSLDNLGISIIGNDWVCCDEFLRNIDTKDVFEVVREKLLEETHIYHELQNNSETTCLRNIFI</sequence>
<dbReference type="RefSeq" id="WP_071317659.1">
    <property type="nucleotide sequence ID" value="NZ_CP063356.2"/>
</dbReference>
<dbReference type="Proteomes" id="UP000180175">
    <property type="component" value="Chromosome"/>
</dbReference>
<accession>A0A1S2LMU9</accession>
<evidence type="ECO:0000313" key="1">
    <source>
        <dbReference type="EMBL" id="OIJ13007.1"/>
    </source>
</evidence>
<reference evidence="2 3" key="3">
    <citation type="journal article" date="2019" name="Int. J. Syst. Evol. Microbiol.">
        <title>Anaerobacillus isosaccharinicus sp. nov., an alkaliphilic bacterium which degrades isosaccharinic acid.</title>
        <authorList>
            <person name="Bassil N.M."/>
            <person name="Lloyd J.R."/>
        </authorList>
    </citation>
    <scope>NUCLEOTIDE SEQUENCE [LARGE SCALE GENOMIC DNA]</scope>
    <source>
        <strain evidence="2 3">NB2006</strain>
    </source>
</reference>
<dbReference type="EMBL" id="LQXD01000125">
    <property type="protein sequence ID" value="OIJ13007.1"/>
    <property type="molecule type" value="Genomic_DNA"/>
</dbReference>
<reference evidence="2" key="4">
    <citation type="submission" date="2020-10" db="EMBL/GenBank/DDBJ databases">
        <authorList>
            <person name="Bassil N.M."/>
            <person name="Lloyd J.R."/>
        </authorList>
    </citation>
    <scope>NUCLEOTIDE SEQUENCE</scope>
    <source>
        <strain evidence="2">NB2006</strain>
    </source>
</reference>
<evidence type="ECO:0000313" key="3">
    <source>
        <dbReference type="Proteomes" id="UP000180175"/>
    </source>
</evidence>
<evidence type="ECO:0000313" key="2">
    <source>
        <dbReference type="EMBL" id="QOY34700.1"/>
    </source>
</evidence>
<keyword evidence="3" id="KW-1185">Reference proteome</keyword>
<organism evidence="1 3">
    <name type="scientific">Anaerobacillus isosaccharinicus</name>
    <dbReference type="NCBI Taxonomy" id="1532552"/>
    <lineage>
        <taxon>Bacteria</taxon>
        <taxon>Bacillati</taxon>
        <taxon>Bacillota</taxon>
        <taxon>Bacilli</taxon>
        <taxon>Bacillales</taxon>
        <taxon>Bacillaceae</taxon>
        <taxon>Anaerobacillus</taxon>
    </lineage>
</organism>
<protein>
    <submittedName>
        <fullName evidence="1">Uncharacterized protein</fullName>
    </submittedName>
</protein>
<gene>
    <name evidence="2" type="ORF">AWH56_018500</name>
    <name evidence="1" type="ORF">AWH56_13970</name>
</gene>
<dbReference type="AlphaFoldDB" id="A0A1S2LMU9"/>